<dbReference type="RefSeq" id="WP_057751001.1">
    <property type="nucleotide sequence ID" value="NZ_BJVH01000005.1"/>
</dbReference>
<evidence type="ECO:0000256" key="1">
    <source>
        <dbReference type="ARBA" id="ARBA00001946"/>
    </source>
</evidence>
<keyword evidence="2" id="KW-0378">Hydrolase</keyword>
<feature type="domain" description="Nudix hydrolase" evidence="3">
    <location>
        <begin position="9"/>
        <end position="139"/>
    </location>
</feature>
<dbReference type="PROSITE" id="PS51462">
    <property type="entry name" value="NUDIX"/>
    <property type="match status" value="1"/>
</dbReference>
<reference evidence="4 5" key="1">
    <citation type="journal article" date="2015" name="Genome Announc.">
        <title>Expanding the biotechnology potential of lactobacilli through comparative genomics of 213 strains and associated genera.</title>
        <authorList>
            <person name="Sun Z."/>
            <person name="Harris H.M."/>
            <person name="McCann A."/>
            <person name="Guo C."/>
            <person name="Argimon S."/>
            <person name="Zhang W."/>
            <person name="Yang X."/>
            <person name="Jeffery I.B."/>
            <person name="Cooney J.C."/>
            <person name="Kagawa T.F."/>
            <person name="Liu W."/>
            <person name="Song Y."/>
            <person name="Salvetti E."/>
            <person name="Wrobel A."/>
            <person name="Rasinkangas P."/>
            <person name="Parkhill J."/>
            <person name="Rea M.C."/>
            <person name="O'Sullivan O."/>
            <person name="Ritari J."/>
            <person name="Douillard F.P."/>
            <person name="Paul Ross R."/>
            <person name="Yang R."/>
            <person name="Briner A.E."/>
            <person name="Felis G.E."/>
            <person name="de Vos W.M."/>
            <person name="Barrangou R."/>
            <person name="Klaenhammer T.R."/>
            <person name="Caufield P.W."/>
            <person name="Cui Y."/>
            <person name="Zhang H."/>
            <person name="O'Toole P.W."/>
        </authorList>
    </citation>
    <scope>NUCLEOTIDE SEQUENCE [LARGE SCALE GENOMIC DNA]</scope>
    <source>
        <strain evidence="4 5">DSM 17757</strain>
    </source>
</reference>
<dbReference type="Gene3D" id="3.90.79.10">
    <property type="entry name" value="Nucleoside Triphosphate Pyrophosphohydrolase"/>
    <property type="match status" value="1"/>
</dbReference>
<evidence type="ECO:0000313" key="4">
    <source>
        <dbReference type="EMBL" id="KRN66258.1"/>
    </source>
</evidence>
<gene>
    <name evidence="4" type="ORF">IV80_GL001508</name>
</gene>
<evidence type="ECO:0000259" key="3">
    <source>
        <dbReference type="PROSITE" id="PS51462"/>
    </source>
</evidence>
<dbReference type="PATRIC" id="fig|319652.3.peg.1528"/>
<dbReference type="InterPro" id="IPR015797">
    <property type="entry name" value="NUDIX_hydrolase-like_dom_sf"/>
</dbReference>
<dbReference type="STRING" id="319652.IV80_GL001508"/>
<name>A0A0R2IMF9_9LACO</name>
<accession>A0A0R2IMF9</accession>
<evidence type="ECO:0000313" key="5">
    <source>
        <dbReference type="Proteomes" id="UP000051568"/>
    </source>
</evidence>
<dbReference type="AlphaFoldDB" id="A0A0R2IMF9"/>
<proteinExistence type="predicted"/>
<dbReference type="SUPFAM" id="SSF55811">
    <property type="entry name" value="Nudix"/>
    <property type="match status" value="1"/>
</dbReference>
<evidence type="ECO:0000256" key="2">
    <source>
        <dbReference type="ARBA" id="ARBA00022801"/>
    </source>
</evidence>
<keyword evidence="5" id="KW-1185">Reference proteome</keyword>
<protein>
    <recommendedName>
        <fullName evidence="3">Nudix hydrolase domain-containing protein</fullName>
    </recommendedName>
</protein>
<dbReference type="PANTHER" id="PTHR43046:SF14">
    <property type="entry name" value="MUTT_NUDIX FAMILY PROTEIN"/>
    <property type="match status" value="1"/>
</dbReference>
<dbReference type="PANTHER" id="PTHR43046">
    <property type="entry name" value="GDP-MANNOSE MANNOSYL HYDROLASE"/>
    <property type="match status" value="1"/>
</dbReference>
<dbReference type="InterPro" id="IPR000086">
    <property type="entry name" value="NUDIX_hydrolase_dom"/>
</dbReference>
<comment type="caution">
    <text evidence="4">The sequence shown here is derived from an EMBL/GenBank/DDBJ whole genome shotgun (WGS) entry which is preliminary data.</text>
</comment>
<dbReference type="Pfam" id="PF00293">
    <property type="entry name" value="NUDIX"/>
    <property type="match status" value="1"/>
</dbReference>
<dbReference type="CDD" id="cd18875">
    <property type="entry name" value="NUDIX_Hydrolase"/>
    <property type="match status" value="1"/>
</dbReference>
<comment type="cofactor">
    <cofactor evidence="1">
        <name>Mg(2+)</name>
        <dbReference type="ChEBI" id="CHEBI:18420"/>
    </cofactor>
</comment>
<sequence>MPQKHLPEKTILTNLVMVENADTKEVLLENRLNQNWAGITFPGGHVNPGESFVESAIREVYEESHLHIENPQLIGVKQFMMTVQDTPVRYVVFLFRTNQFKGTLHASIEGDVFWQNPYQVKQSQAVDDFFDLLQIFKSYDVSELYYQDYDGQSIKRVE</sequence>
<dbReference type="Proteomes" id="UP000051568">
    <property type="component" value="Unassembled WGS sequence"/>
</dbReference>
<dbReference type="EMBL" id="JQBR01000005">
    <property type="protein sequence ID" value="KRN66258.1"/>
    <property type="molecule type" value="Genomic_DNA"/>
</dbReference>
<dbReference type="GO" id="GO:0016787">
    <property type="term" value="F:hydrolase activity"/>
    <property type="evidence" value="ECO:0007669"/>
    <property type="project" value="UniProtKB-KW"/>
</dbReference>
<organism evidence="4 5">
    <name type="scientific">Pediococcus cellicola</name>
    <dbReference type="NCBI Taxonomy" id="319652"/>
    <lineage>
        <taxon>Bacteria</taxon>
        <taxon>Bacillati</taxon>
        <taxon>Bacillota</taxon>
        <taxon>Bacilli</taxon>
        <taxon>Lactobacillales</taxon>
        <taxon>Lactobacillaceae</taxon>
        <taxon>Pediococcus</taxon>
    </lineage>
</organism>